<dbReference type="AlphaFoldDB" id="A0A8B6GC74"/>
<comment type="similarity">
    <text evidence="1">Belongs to the heat shock protein 70 family.</text>
</comment>
<dbReference type="PANTHER" id="PTHR14187">
    <property type="entry name" value="ALPHA KINASE/ELONGATION FACTOR 2 KINASE"/>
    <property type="match status" value="1"/>
</dbReference>
<name>A0A8B6GC74_MYTGA</name>
<dbReference type="Gene3D" id="3.90.640.10">
    <property type="entry name" value="Actin, Chain A, domain 4"/>
    <property type="match status" value="1"/>
</dbReference>
<dbReference type="PANTHER" id="PTHR14187:SF5">
    <property type="entry name" value="HEAT SHOCK 70 KDA PROTEIN 12A"/>
    <property type="match status" value="1"/>
</dbReference>
<dbReference type="InterPro" id="IPR043129">
    <property type="entry name" value="ATPase_NBD"/>
</dbReference>
<evidence type="ECO:0000256" key="3">
    <source>
        <dbReference type="ARBA" id="ARBA00022840"/>
    </source>
</evidence>
<evidence type="ECO:0008006" key="6">
    <source>
        <dbReference type="Google" id="ProtNLM"/>
    </source>
</evidence>
<dbReference type="OrthoDB" id="2963168at2759"/>
<dbReference type="InterPro" id="IPR013126">
    <property type="entry name" value="Hsp_70_fam"/>
</dbReference>
<dbReference type="Pfam" id="PF00012">
    <property type="entry name" value="HSP70"/>
    <property type="match status" value="1"/>
</dbReference>
<organism evidence="4 5">
    <name type="scientific">Mytilus galloprovincialis</name>
    <name type="common">Mediterranean mussel</name>
    <dbReference type="NCBI Taxonomy" id="29158"/>
    <lineage>
        <taxon>Eukaryota</taxon>
        <taxon>Metazoa</taxon>
        <taxon>Spiralia</taxon>
        <taxon>Lophotrochozoa</taxon>
        <taxon>Mollusca</taxon>
        <taxon>Bivalvia</taxon>
        <taxon>Autobranchia</taxon>
        <taxon>Pteriomorphia</taxon>
        <taxon>Mytilida</taxon>
        <taxon>Mytiloidea</taxon>
        <taxon>Mytilidae</taxon>
        <taxon>Mytilinae</taxon>
        <taxon>Mytilus</taxon>
    </lineage>
</organism>
<dbReference type="GO" id="GO:0005524">
    <property type="term" value="F:ATP binding"/>
    <property type="evidence" value="ECO:0007669"/>
    <property type="project" value="UniProtKB-KW"/>
</dbReference>
<keyword evidence="3" id="KW-0067">ATP-binding</keyword>
<comment type="caution">
    <text evidence="4">The sequence shown here is derived from an EMBL/GenBank/DDBJ whole genome shotgun (WGS) entry which is preliminary data.</text>
</comment>
<dbReference type="GO" id="GO:0140662">
    <property type="term" value="F:ATP-dependent protein folding chaperone"/>
    <property type="evidence" value="ECO:0007669"/>
    <property type="project" value="InterPro"/>
</dbReference>
<evidence type="ECO:0000256" key="2">
    <source>
        <dbReference type="ARBA" id="ARBA00022741"/>
    </source>
</evidence>
<gene>
    <name evidence="4" type="ORF">MGAL_10B043400</name>
</gene>
<accession>A0A8B6GC74</accession>
<dbReference type="EMBL" id="UYJE01008204">
    <property type="protein sequence ID" value="VDI62036.1"/>
    <property type="molecule type" value="Genomic_DNA"/>
</dbReference>
<evidence type="ECO:0000313" key="5">
    <source>
        <dbReference type="Proteomes" id="UP000596742"/>
    </source>
</evidence>
<evidence type="ECO:0000256" key="1">
    <source>
        <dbReference type="ARBA" id="ARBA00007381"/>
    </source>
</evidence>
<dbReference type="SUPFAM" id="SSF53067">
    <property type="entry name" value="Actin-like ATPase domain"/>
    <property type="match status" value="2"/>
</dbReference>
<dbReference type="Gene3D" id="3.30.420.40">
    <property type="match status" value="2"/>
</dbReference>
<reference evidence="4" key="1">
    <citation type="submission" date="2018-11" db="EMBL/GenBank/DDBJ databases">
        <authorList>
            <person name="Alioto T."/>
            <person name="Alioto T."/>
        </authorList>
    </citation>
    <scope>NUCLEOTIDE SEQUENCE</scope>
</reference>
<dbReference type="CDD" id="cd10229">
    <property type="entry name" value="ASKHA_NBD_HSP70_HSPA12"/>
    <property type="match status" value="1"/>
</dbReference>
<evidence type="ECO:0000313" key="4">
    <source>
        <dbReference type="EMBL" id="VDI62036.1"/>
    </source>
</evidence>
<dbReference type="Proteomes" id="UP000596742">
    <property type="component" value="Unassembled WGS sequence"/>
</dbReference>
<keyword evidence="2" id="KW-0547">Nucleotide-binding</keyword>
<keyword evidence="5" id="KW-1185">Reference proteome</keyword>
<protein>
    <recommendedName>
        <fullName evidence="6">Heat shock 70 kDa protein 12A</fullName>
    </recommendedName>
</protein>
<proteinExistence type="inferred from homology"/>
<sequence>MLGNETMIEESLELNNPELKKKMKAVEVFAAVIAYFKKDLLQTKEQRGTTIKEKDIQWVITVPAIWDLKAKQFMREAAKKGGISHDQLTLALEPEAASMHCRRVPVGITEESDGGRNIALMDVGSKYIVLDQGGGTTDIAVHEVTGKNTLKEINQACGGHWGGITVNGEFYSFLIKLLGGDVINEVKINSPSDYFQLLYNFEHVKTSFTSEHMADSNQHQTIRIPISWLQSYQMVTDCKLKDAMKQGMYVGKAYLSGADKLRIKNSLFRTFFDYSIDNVTEILASVLSKRELKEVETILIVGGHSKSTILTDAIMKKFGSRYGVVIPKNPDIAVLKGAVLFGFEPDIITSRVARYTYGIAMQRPFISGVDPESKRKFLINGLVDNVFDKHVEIGQVVNIGEFQKDHDYVPASKDYKGVHFEFYATESKNPKYVTDDGCSCIGVLYFELSDKSNRKDLKLKLYASGTEIMAVITEKSTNIQTEGYFSLLG</sequence>